<dbReference type="AlphaFoldDB" id="I7MA69"/>
<sequence>MNKLFILSSVLVITIAKSAQVNSDSYMKCLTNSCSSYINNDQSHSFFQCTNSLGNCMISQVFSTTYSQDFNSNDESACINTCTGISSQVNPQYQQFYNDLSSCTLSCIEKAKNDNDTSISFNVPIFVIVIGIIFVIIICYIVYYFFNRKGQSQDKFDWQIQQENNARNEQQFIITPNPLPYLQEYEIYKSKTHPSQLKARVMSDQEVKELYEKAYKKHYGDEMGIQGTIQYAIPIYAFPPVKECNELIIQEAQIEIPEQNDQVVINIEALQSQKVQIKQKKIEHNPQENKDMCVINLQSTKSQFRDEEKLPSQEIKMQKAQSQKFEQKKCISVRKQSANYSRVNKNQNQIQQNLRRLTFV</sequence>
<dbReference type="HOGENOM" id="CLU_770484_0_0_1"/>
<dbReference type="EMBL" id="GG662471">
    <property type="protein sequence ID" value="EAS03822.3"/>
    <property type="molecule type" value="Genomic_DNA"/>
</dbReference>
<keyword evidence="4" id="KW-1185">Reference proteome</keyword>
<evidence type="ECO:0000313" key="4">
    <source>
        <dbReference type="Proteomes" id="UP000009168"/>
    </source>
</evidence>
<dbReference type="InParanoid" id="I7MA69"/>
<organism evidence="3 4">
    <name type="scientific">Tetrahymena thermophila (strain SB210)</name>
    <dbReference type="NCBI Taxonomy" id="312017"/>
    <lineage>
        <taxon>Eukaryota</taxon>
        <taxon>Sar</taxon>
        <taxon>Alveolata</taxon>
        <taxon>Ciliophora</taxon>
        <taxon>Intramacronucleata</taxon>
        <taxon>Oligohymenophorea</taxon>
        <taxon>Hymenostomatida</taxon>
        <taxon>Tetrahymenina</taxon>
        <taxon>Tetrahymenidae</taxon>
        <taxon>Tetrahymena</taxon>
    </lineage>
</organism>
<keyword evidence="1 3" id="KW-0812">Transmembrane</keyword>
<evidence type="ECO:0000313" key="3">
    <source>
        <dbReference type="EMBL" id="EAS03822.3"/>
    </source>
</evidence>
<keyword evidence="1" id="KW-0472">Membrane</keyword>
<protein>
    <submittedName>
        <fullName evidence="3">Transmembrane protein, putative</fullName>
    </submittedName>
</protein>
<keyword evidence="1" id="KW-1133">Transmembrane helix</keyword>
<evidence type="ECO:0000256" key="1">
    <source>
        <dbReference type="SAM" id="Phobius"/>
    </source>
</evidence>
<accession>I7MA69</accession>
<feature type="signal peptide" evidence="2">
    <location>
        <begin position="1"/>
        <end position="18"/>
    </location>
</feature>
<dbReference type="RefSeq" id="XP_001024067.3">
    <property type="nucleotide sequence ID" value="XM_001024067.4"/>
</dbReference>
<gene>
    <name evidence="3" type="ORF">TTHERM_00657670</name>
</gene>
<evidence type="ECO:0000256" key="2">
    <source>
        <dbReference type="SAM" id="SignalP"/>
    </source>
</evidence>
<name>I7MA69_TETTS</name>
<keyword evidence="2" id="KW-0732">Signal</keyword>
<feature type="transmembrane region" description="Helical" evidence="1">
    <location>
        <begin position="123"/>
        <end position="146"/>
    </location>
</feature>
<dbReference type="KEGG" id="tet:TTHERM_00657670"/>
<dbReference type="Proteomes" id="UP000009168">
    <property type="component" value="Unassembled WGS sequence"/>
</dbReference>
<dbReference type="GeneID" id="7842276"/>
<feature type="chain" id="PRO_5003712494" evidence="2">
    <location>
        <begin position="19"/>
        <end position="360"/>
    </location>
</feature>
<reference evidence="4" key="1">
    <citation type="journal article" date="2006" name="PLoS Biol.">
        <title>Macronuclear genome sequence of the ciliate Tetrahymena thermophila, a model eukaryote.</title>
        <authorList>
            <person name="Eisen J.A."/>
            <person name="Coyne R.S."/>
            <person name="Wu M."/>
            <person name="Wu D."/>
            <person name="Thiagarajan M."/>
            <person name="Wortman J.R."/>
            <person name="Badger J.H."/>
            <person name="Ren Q."/>
            <person name="Amedeo P."/>
            <person name="Jones K.M."/>
            <person name="Tallon L.J."/>
            <person name="Delcher A.L."/>
            <person name="Salzberg S.L."/>
            <person name="Silva J.C."/>
            <person name="Haas B.J."/>
            <person name="Majoros W.H."/>
            <person name="Farzad M."/>
            <person name="Carlton J.M."/>
            <person name="Smith R.K. Jr."/>
            <person name="Garg J."/>
            <person name="Pearlman R.E."/>
            <person name="Karrer K.M."/>
            <person name="Sun L."/>
            <person name="Manning G."/>
            <person name="Elde N.C."/>
            <person name="Turkewitz A.P."/>
            <person name="Asai D.J."/>
            <person name="Wilkes D.E."/>
            <person name="Wang Y."/>
            <person name="Cai H."/>
            <person name="Collins K."/>
            <person name="Stewart B.A."/>
            <person name="Lee S.R."/>
            <person name="Wilamowska K."/>
            <person name="Weinberg Z."/>
            <person name="Ruzzo W.L."/>
            <person name="Wloga D."/>
            <person name="Gaertig J."/>
            <person name="Frankel J."/>
            <person name="Tsao C.-C."/>
            <person name="Gorovsky M.A."/>
            <person name="Keeling P.J."/>
            <person name="Waller R.F."/>
            <person name="Patron N.J."/>
            <person name="Cherry J.M."/>
            <person name="Stover N.A."/>
            <person name="Krieger C.J."/>
            <person name="del Toro C."/>
            <person name="Ryder H.F."/>
            <person name="Williamson S.C."/>
            <person name="Barbeau R.A."/>
            <person name="Hamilton E.P."/>
            <person name="Orias E."/>
        </authorList>
    </citation>
    <scope>NUCLEOTIDE SEQUENCE [LARGE SCALE GENOMIC DNA]</scope>
    <source>
        <strain evidence="4">SB210</strain>
    </source>
</reference>
<proteinExistence type="predicted"/>